<feature type="domain" description="HTH lysR-type" evidence="5">
    <location>
        <begin position="1"/>
        <end position="49"/>
    </location>
</feature>
<dbReference type="CDD" id="cd08414">
    <property type="entry name" value="PBP2_LTTR_aromatics_like"/>
    <property type="match status" value="1"/>
</dbReference>
<gene>
    <name evidence="6" type="ORF">HTZ77_24670</name>
</gene>
<dbReference type="InterPro" id="IPR000847">
    <property type="entry name" value="LysR_HTH_N"/>
</dbReference>
<dbReference type="GO" id="GO:0032993">
    <property type="term" value="C:protein-DNA complex"/>
    <property type="evidence" value="ECO:0007669"/>
    <property type="project" value="TreeGrafter"/>
</dbReference>
<comment type="caution">
    <text evidence="6">The sequence shown here is derived from an EMBL/GenBank/DDBJ whole genome shotgun (WGS) entry which is preliminary data.</text>
</comment>
<dbReference type="PRINTS" id="PR00039">
    <property type="entry name" value="HTHLYSR"/>
</dbReference>
<dbReference type="PANTHER" id="PTHR30346">
    <property type="entry name" value="TRANSCRIPTIONAL DUAL REGULATOR HCAR-RELATED"/>
    <property type="match status" value="1"/>
</dbReference>
<evidence type="ECO:0000259" key="5">
    <source>
        <dbReference type="PROSITE" id="PS50931"/>
    </source>
</evidence>
<dbReference type="SUPFAM" id="SSF53850">
    <property type="entry name" value="Periplasmic binding protein-like II"/>
    <property type="match status" value="1"/>
</dbReference>
<dbReference type="GO" id="GO:0003677">
    <property type="term" value="F:DNA binding"/>
    <property type="evidence" value="ECO:0007669"/>
    <property type="project" value="UniProtKB-KW"/>
</dbReference>
<dbReference type="Gene3D" id="3.40.190.10">
    <property type="entry name" value="Periplasmic binding protein-like II"/>
    <property type="match status" value="2"/>
</dbReference>
<dbReference type="InterPro" id="IPR005119">
    <property type="entry name" value="LysR_subst-bd"/>
</dbReference>
<dbReference type="SUPFAM" id="SSF46785">
    <property type="entry name" value="Winged helix' DNA-binding domain"/>
    <property type="match status" value="1"/>
</dbReference>
<dbReference type="PANTHER" id="PTHR30346:SF30">
    <property type="entry name" value="SMALL NEUTRAL PROTEASE REGULATORY PROTEIN"/>
    <property type="match status" value="1"/>
</dbReference>
<dbReference type="PROSITE" id="PS50931">
    <property type="entry name" value="HTH_LYSR"/>
    <property type="match status" value="1"/>
</dbReference>
<keyword evidence="7" id="KW-1185">Reference proteome</keyword>
<dbReference type="GO" id="GO:0003700">
    <property type="term" value="F:DNA-binding transcription factor activity"/>
    <property type="evidence" value="ECO:0007669"/>
    <property type="project" value="InterPro"/>
</dbReference>
<dbReference type="Pfam" id="PF03466">
    <property type="entry name" value="LysR_substrate"/>
    <property type="match status" value="1"/>
</dbReference>
<evidence type="ECO:0000256" key="1">
    <source>
        <dbReference type="ARBA" id="ARBA00009437"/>
    </source>
</evidence>
<reference evidence="6 7" key="1">
    <citation type="submission" date="2020-06" db="EMBL/GenBank/DDBJ databases">
        <title>Nonomuraea sp. SMC257, a novel actinomycete isolated from soil.</title>
        <authorList>
            <person name="Chanama M."/>
        </authorList>
    </citation>
    <scope>NUCLEOTIDE SEQUENCE [LARGE SCALE GENOMIC DNA]</scope>
    <source>
        <strain evidence="6 7">SMC257</strain>
    </source>
</reference>
<accession>A0A7Y6IAE3</accession>
<dbReference type="EMBL" id="JABWGN010000009">
    <property type="protein sequence ID" value="NUW34604.1"/>
    <property type="molecule type" value="Genomic_DNA"/>
</dbReference>
<keyword evidence="4" id="KW-0804">Transcription</keyword>
<evidence type="ECO:0000313" key="6">
    <source>
        <dbReference type="EMBL" id="NUW34604.1"/>
    </source>
</evidence>
<dbReference type="InterPro" id="IPR036388">
    <property type="entry name" value="WH-like_DNA-bd_sf"/>
</dbReference>
<proteinExistence type="inferred from homology"/>
<dbReference type="AlphaFoldDB" id="A0A7Y6IAE3"/>
<dbReference type="Pfam" id="PF00126">
    <property type="entry name" value="HTH_1"/>
    <property type="match status" value="1"/>
</dbReference>
<dbReference type="Gene3D" id="1.10.10.10">
    <property type="entry name" value="Winged helix-like DNA-binding domain superfamily/Winged helix DNA-binding domain"/>
    <property type="match status" value="1"/>
</dbReference>
<evidence type="ECO:0000256" key="3">
    <source>
        <dbReference type="ARBA" id="ARBA00023125"/>
    </source>
</evidence>
<name>A0A7Y6IAE3_9ACTN</name>
<protein>
    <submittedName>
        <fullName evidence="6">LysR family transcriptional regulator</fullName>
    </submittedName>
</protein>
<evidence type="ECO:0000256" key="4">
    <source>
        <dbReference type="ARBA" id="ARBA00023163"/>
    </source>
</evidence>
<evidence type="ECO:0000313" key="7">
    <source>
        <dbReference type="Proteomes" id="UP000586042"/>
    </source>
</evidence>
<evidence type="ECO:0000256" key="2">
    <source>
        <dbReference type="ARBA" id="ARBA00023015"/>
    </source>
</evidence>
<dbReference type="InterPro" id="IPR036390">
    <property type="entry name" value="WH_DNA-bd_sf"/>
</dbReference>
<keyword evidence="3" id="KW-0238">DNA-binding</keyword>
<comment type="similarity">
    <text evidence="1">Belongs to the LysR transcriptional regulatory family.</text>
</comment>
<organism evidence="6 7">
    <name type="scientific">Nonomuraea montanisoli</name>
    <dbReference type="NCBI Taxonomy" id="2741721"/>
    <lineage>
        <taxon>Bacteria</taxon>
        <taxon>Bacillati</taxon>
        <taxon>Actinomycetota</taxon>
        <taxon>Actinomycetes</taxon>
        <taxon>Streptosporangiales</taxon>
        <taxon>Streptosporangiaceae</taxon>
        <taxon>Nonomuraea</taxon>
    </lineage>
</organism>
<keyword evidence="2" id="KW-0805">Transcription regulation</keyword>
<dbReference type="Proteomes" id="UP000586042">
    <property type="component" value="Unassembled WGS sequence"/>
</dbReference>
<sequence length="305" mass="32815">MIIAEAGSLSRAAARLGVSQPSLTAQLQRIEESLGGRLFRRSRTGVTVTPFGQFVLTRARAALITFDELLTVEHIDAGLSPIRLGGYATPMLSGLLKRLDEALGTAFTVHTEHSPRLLLDLLAGRRLDAATLIDYPGHELPSVPSVDIRTIGTEPVFIAINSRHPLASRSEVSLADLAGEDWVVSPPDGAGWPEYLLTACQEAGFTPRMAHVMVEVAMVRDLIANHGAISPCLATFGAEADITVRPLAGTPLRVRHLIAWRREGPLAGRGDELWRLATDAHREALAGQPHHAAWLALSGCLHQAD</sequence>